<accession>A0A0N7LAP5</accession>
<organism evidence="2 3">
    <name type="scientific">Ceraceosorus bombacis</name>
    <dbReference type="NCBI Taxonomy" id="401625"/>
    <lineage>
        <taxon>Eukaryota</taxon>
        <taxon>Fungi</taxon>
        <taxon>Dikarya</taxon>
        <taxon>Basidiomycota</taxon>
        <taxon>Ustilaginomycotina</taxon>
        <taxon>Exobasidiomycetes</taxon>
        <taxon>Ceraceosorales</taxon>
        <taxon>Ceraceosoraceae</taxon>
        <taxon>Ceraceosorus</taxon>
    </lineage>
</organism>
<evidence type="ECO:0000256" key="1">
    <source>
        <dbReference type="SAM" id="MobiDB-lite"/>
    </source>
</evidence>
<feature type="region of interest" description="Disordered" evidence="1">
    <location>
        <begin position="12"/>
        <end position="49"/>
    </location>
</feature>
<evidence type="ECO:0000313" key="3">
    <source>
        <dbReference type="Proteomes" id="UP000054845"/>
    </source>
</evidence>
<sequence length="87" mass="9346">MLRCSPPLIAATSRPDGDCTSFNKGASVHHGSPRHPLQASESPGPLARRTSRATLCESRDYITLQAPDQAGALQVVTLSRWMTAETD</sequence>
<proteinExistence type="predicted"/>
<reference evidence="2 3" key="1">
    <citation type="submission" date="2014-09" db="EMBL/GenBank/DDBJ databases">
        <authorList>
            <person name="Magalhaes I.L.F."/>
            <person name="Oliveira U."/>
            <person name="Santos F.R."/>
            <person name="Vidigal T.H.D.A."/>
            <person name="Brescovit A.D."/>
            <person name="Santos A.J."/>
        </authorList>
    </citation>
    <scope>NUCLEOTIDE SEQUENCE [LARGE SCALE GENOMIC DNA]</scope>
</reference>
<name>A0A0N7LAP5_9BASI</name>
<evidence type="ECO:0000313" key="2">
    <source>
        <dbReference type="EMBL" id="CEH17162.1"/>
    </source>
</evidence>
<keyword evidence="3" id="KW-1185">Reference proteome</keyword>
<protein>
    <submittedName>
        <fullName evidence="2">Uncharacterized protein</fullName>
    </submittedName>
</protein>
<dbReference type="EMBL" id="CCYA01000254">
    <property type="protein sequence ID" value="CEH17162.1"/>
    <property type="molecule type" value="Genomic_DNA"/>
</dbReference>
<dbReference type="Proteomes" id="UP000054845">
    <property type="component" value="Unassembled WGS sequence"/>
</dbReference>
<dbReference type="AlphaFoldDB" id="A0A0N7LAP5"/>